<organism evidence="5 6">
    <name type="scientific">Sulfobacillus harzensis</name>
    <dbReference type="NCBI Taxonomy" id="2729629"/>
    <lineage>
        <taxon>Bacteria</taxon>
        <taxon>Bacillati</taxon>
        <taxon>Bacillota</taxon>
        <taxon>Clostridia</taxon>
        <taxon>Eubacteriales</taxon>
        <taxon>Clostridiales Family XVII. Incertae Sedis</taxon>
        <taxon>Sulfobacillus</taxon>
    </lineage>
</organism>
<dbReference type="InterPro" id="IPR017853">
    <property type="entry name" value="GH"/>
</dbReference>
<dbReference type="Pfam" id="PF00933">
    <property type="entry name" value="Glyco_hydro_3"/>
    <property type="match status" value="1"/>
</dbReference>
<comment type="caution">
    <text evidence="5">The sequence shown here is derived from an EMBL/GenBank/DDBJ whole genome shotgun (WGS) entry which is preliminary data.</text>
</comment>
<feature type="domain" description="Glycoside hydrolase family 3 N-terminal" evidence="4">
    <location>
        <begin position="7"/>
        <end position="330"/>
    </location>
</feature>
<dbReference type="PANTHER" id="PTHR30480:SF16">
    <property type="entry name" value="GLYCOSIDE HYDROLASE FAMILY 3 DOMAIN PROTEIN"/>
    <property type="match status" value="1"/>
</dbReference>
<dbReference type="Proteomes" id="UP000533476">
    <property type="component" value="Unassembled WGS sequence"/>
</dbReference>
<keyword evidence="6" id="KW-1185">Reference proteome</keyword>
<dbReference type="Gene3D" id="3.20.20.300">
    <property type="entry name" value="Glycoside hydrolase, family 3, N-terminal domain"/>
    <property type="match status" value="1"/>
</dbReference>
<evidence type="ECO:0000256" key="1">
    <source>
        <dbReference type="ARBA" id="ARBA00005336"/>
    </source>
</evidence>
<dbReference type="InterPro" id="IPR036962">
    <property type="entry name" value="Glyco_hydro_3_N_sf"/>
</dbReference>
<dbReference type="PANTHER" id="PTHR30480">
    <property type="entry name" value="BETA-HEXOSAMINIDASE-RELATED"/>
    <property type="match status" value="1"/>
</dbReference>
<dbReference type="InterPro" id="IPR050226">
    <property type="entry name" value="NagZ_Beta-hexosaminidase"/>
</dbReference>
<dbReference type="AlphaFoldDB" id="A0A7Y0L6F8"/>
<proteinExistence type="inferred from homology"/>
<gene>
    <name evidence="5" type="primary">nagZ</name>
    <name evidence="5" type="ORF">HIJ39_17795</name>
</gene>
<dbReference type="EC" id="3.2.1.52" evidence="5"/>
<dbReference type="InterPro" id="IPR001764">
    <property type="entry name" value="Glyco_hydro_3_N"/>
</dbReference>
<evidence type="ECO:0000256" key="2">
    <source>
        <dbReference type="ARBA" id="ARBA00022801"/>
    </source>
</evidence>
<evidence type="ECO:0000313" key="6">
    <source>
        <dbReference type="Proteomes" id="UP000533476"/>
    </source>
</evidence>
<dbReference type="NCBIfam" id="NF003740">
    <property type="entry name" value="PRK05337.1"/>
    <property type="match status" value="1"/>
</dbReference>
<keyword evidence="3 5" id="KW-0326">Glycosidase</keyword>
<protein>
    <submittedName>
        <fullName evidence="5">Beta-N-acetylhexosaminidase</fullName>
        <ecNumber evidence="5">3.2.1.52</ecNumber>
    </submittedName>
</protein>
<dbReference type="Gene3D" id="3.40.50.1700">
    <property type="entry name" value="Glycoside hydrolase family 3 C-terminal domain"/>
    <property type="match status" value="1"/>
</dbReference>
<comment type="similarity">
    <text evidence="1">Belongs to the glycosyl hydrolase 3 family.</text>
</comment>
<dbReference type="GO" id="GO:0009254">
    <property type="term" value="P:peptidoglycan turnover"/>
    <property type="evidence" value="ECO:0007669"/>
    <property type="project" value="TreeGrafter"/>
</dbReference>
<dbReference type="PRINTS" id="PR00133">
    <property type="entry name" value="GLHYDRLASE3"/>
</dbReference>
<name>A0A7Y0L6F8_9FIRM</name>
<sequence length="528" mass="56479">MTMEQDLRRRIGQLLVFGFEGTTVPDHVADLIRTHHLGNIILFTRNVASVAQLTALTGELQQLAKDSGQPLPLTIAADQENGIVRRMPEEIAGLPGNMALGATREPENARRAGALTARVLSSLGVNFNLAPVLDVNNNPDNPVIGVRSFSDLPGTVAEFGTAIIEGIQDQGVIACGKHFPGHGDTNVDSHLDLPTIPHDRARLDAIELVPFSAAIRAGVDVLMTAHVVFPAVEPDGIPATLSRRVLTDLLRGELGFTGVITTDCLEMNAISETVGTPQGAVQALRAGADLVMVSHRLDRQLATIEAIVAAVTSGQLSEDRINDAFQRVMALKAKRLLRAARDATVPKREAMELQQELSQAAVTRLTTGPALPASAKTVAILLDEMAPLMVAAGRGGNNPLIENALRSVLPQAVTQVFSFPSAFNEYTEADLLTRLEKVDAIIAGVNGMQNARYLDFLAQVEQLSVPQGTLLLRSPYDARRFLQAPNLIALYENTPWMAEAAVRAICGGSALGRLPVAVSDEFPRGHHA</sequence>
<dbReference type="RefSeq" id="WP_169102077.1">
    <property type="nucleotide sequence ID" value="NZ_JABBVZ010000090.1"/>
</dbReference>
<dbReference type="EMBL" id="JABBVZ010000090">
    <property type="protein sequence ID" value="NMP24188.1"/>
    <property type="molecule type" value="Genomic_DNA"/>
</dbReference>
<dbReference type="SUPFAM" id="SSF51445">
    <property type="entry name" value="(Trans)glycosidases"/>
    <property type="match status" value="1"/>
</dbReference>
<accession>A0A7Y0L6F8</accession>
<reference evidence="5 6" key="1">
    <citation type="submission" date="2020-04" db="EMBL/GenBank/DDBJ databases">
        <authorList>
            <person name="Zhang R."/>
            <person name="Schippers A."/>
        </authorList>
    </citation>
    <scope>NUCLEOTIDE SEQUENCE [LARGE SCALE GENOMIC DNA]</scope>
    <source>
        <strain evidence="5 6">DSM 109850</strain>
    </source>
</reference>
<dbReference type="InterPro" id="IPR036881">
    <property type="entry name" value="Glyco_hydro_3_C_sf"/>
</dbReference>
<dbReference type="GO" id="GO:0005975">
    <property type="term" value="P:carbohydrate metabolic process"/>
    <property type="evidence" value="ECO:0007669"/>
    <property type="project" value="InterPro"/>
</dbReference>
<keyword evidence="2 5" id="KW-0378">Hydrolase</keyword>
<evidence type="ECO:0000313" key="5">
    <source>
        <dbReference type="EMBL" id="NMP24188.1"/>
    </source>
</evidence>
<evidence type="ECO:0000259" key="4">
    <source>
        <dbReference type="Pfam" id="PF00933"/>
    </source>
</evidence>
<dbReference type="GO" id="GO:0004563">
    <property type="term" value="F:beta-N-acetylhexosaminidase activity"/>
    <property type="evidence" value="ECO:0007669"/>
    <property type="project" value="UniProtKB-EC"/>
</dbReference>
<evidence type="ECO:0000256" key="3">
    <source>
        <dbReference type="ARBA" id="ARBA00023295"/>
    </source>
</evidence>